<evidence type="ECO:0000313" key="2">
    <source>
        <dbReference type="EMBL" id="JAE38033.1"/>
    </source>
</evidence>
<protein>
    <submittedName>
        <fullName evidence="2">Uncharacterized protein</fullName>
    </submittedName>
</protein>
<organism evidence="2">
    <name type="scientific">Arundo donax</name>
    <name type="common">Giant reed</name>
    <name type="synonym">Donax arundinaceus</name>
    <dbReference type="NCBI Taxonomy" id="35708"/>
    <lineage>
        <taxon>Eukaryota</taxon>
        <taxon>Viridiplantae</taxon>
        <taxon>Streptophyta</taxon>
        <taxon>Embryophyta</taxon>
        <taxon>Tracheophyta</taxon>
        <taxon>Spermatophyta</taxon>
        <taxon>Magnoliopsida</taxon>
        <taxon>Liliopsida</taxon>
        <taxon>Poales</taxon>
        <taxon>Poaceae</taxon>
        <taxon>PACMAD clade</taxon>
        <taxon>Arundinoideae</taxon>
        <taxon>Arundineae</taxon>
        <taxon>Arundo</taxon>
    </lineage>
</organism>
<reference evidence="2" key="2">
    <citation type="journal article" date="2015" name="Data Brief">
        <title>Shoot transcriptome of the giant reed, Arundo donax.</title>
        <authorList>
            <person name="Barrero R.A."/>
            <person name="Guerrero F.D."/>
            <person name="Moolhuijzen P."/>
            <person name="Goolsby J.A."/>
            <person name="Tidwell J."/>
            <person name="Bellgard S.E."/>
            <person name="Bellgard M.I."/>
        </authorList>
    </citation>
    <scope>NUCLEOTIDE SEQUENCE</scope>
    <source>
        <tissue evidence="2">Shoot tissue taken approximately 20 cm above the soil surface</tissue>
    </source>
</reference>
<evidence type="ECO:0000256" key="1">
    <source>
        <dbReference type="SAM" id="MobiDB-lite"/>
    </source>
</evidence>
<feature type="region of interest" description="Disordered" evidence="1">
    <location>
        <begin position="1"/>
        <end position="27"/>
    </location>
</feature>
<accession>A0A0A9HYQ9</accession>
<proteinExistence type="predicted"/>
<dbReference type="AlphaFoldDB" id="A0A0A9HYQ9"/>
<sequence>MEPDRKADEKKISRERSAPPERGSRGE</sequence>
<name>A0A0A9HYQ9_ARUDO</name>
<reference evidence="2" key="1">
    <citation type="submission" date="2014-09" db="EMBL/GenBank/DDBJ databases">
        <authorList>
            <person name="Magalhaes I.L.F."/>
            <person name="Oliveira U."/>
            <person name="Santos F.R."/>
            <person name="Vidigal T.H.D.A."/>
            <person name="Brescovit A.D."/>
            <person name="Santos A.J."/>
        </authorList>
    </citation>
    <scope>NUCLEOTIDE SEQUENCE</scope>
    <source>
        <tissue evidence="2">Shoot tissue taken approximately 20 cm above the soil surface</tissue>
    </source>
</reference>
<dbReference type="EMBL" id="GBRH01159863">
    <property type="protein sequence ID" value="JAE38033.1"/>
    <property type="molecule type" value="Transcribed_RNA"/>
</dbReference>